<evidence type="ECO:0000313" key="10">
    <source>
        <dbReference type="EMBL" id="PJJ65624.1"/>
    </source>
</evidence>
<feature type="domain" description="ABC transmembrane type-1" evidence="9">
    <location>
        <begin position="89"/>
        <end position="302"/>
    </location>
</feature>
<feature type="transmembrane region" description="Helical" evidence="7">
    <location>
        <begin position="126"/>
        <end position="145"/>
    </location>
</feature>
<organism evidence="10 11">
    <name type="scientific">Compostimonas suwonensis</name>
    <dbReference type="NCBI Taxonomy" id="1048394"/>
    <lineage>
        <taxon>Bacteria</taxon>
        <taxon>Bacillati</taxon>
        <taxon>Actinomycetota</taxon>
        <taxon>Actinomycetes</taxon>
        <taxon>Micrococcales</taxon>
        <taxon>Microbacteriaceae</taxon>
        <taxon>Compostimonas</taxon>
    </lineage>
</organism>
<name>A0A2M9C519_9MICO</name>
<evidence type="ECO:0000313" key="11">
    <source>
        <dbReference type="Proteomes" id="UP000230161"/>
    </source>
</evidence>
<accession>A0A2M9C519</accession>
<reference evidence="10 11" key="1">
    <citation type="submission" date="2017-11" db="EMBL/GenBank/DDBJ databases">
        <title>Genomic Encyclopedia of Archaeal and Bacterial Type Strains, Phase II (KMG-II): From Individual Species to Whole Genera.</title>
        <authorList>
            <person name="Goeker M."/>
        </authorList>
    </citation>
    <scope>NUCLEOTIDE SEQUENCE [LARGE SCALE GENOMIC DNA]</scope>
    <source>
        <strain evidence="10 11">DSM 25625</strain>
    </source>
</reference>
<sequence length="311" mass="32853">MTTAPTRPAPTTRTARRPGGRGSLNRNTSRVVGWALVPAGIVLLVFFLVPLVALIRIAMSSWSGVGEMDWVGFDNFVTALTNEPFYAALWHSVVLAAIGAAGTIAVALVLAAFVSSRIRGSSFYRVLWFLPAIAPASAVSVFWALSVQPRTGLVNQMLGAIGLGDAHAWLSSPDAAIYVIAFVIIWHGVGFAFLLLLGAMEEIPVSVNEAAALDGVSTIGRFFRITLPLIRPVLGIVALLNVIWAFNGFTFVWGITQGGPGNSTEVLPVLVYKQAFVFGNFGPAAAMSILGGVVLLAIGLFTLRGQKSTGD</sequence>
<evidence type="ECO:0000256" key="3">
    <source>
        <dbReference type="ARBA" id="ARBA00022475"/>
    </source>
</evidence>
<keyword evidence="6 7" id="KW-0472">Membrane</keyword>
<feature type="transmembrane region" description="Helical" evidence="7">
    <location>
        <begin position="175"/>
        <end position="197"/>
    </location>
</feature>
<dbReference type="PANTHER" id="PTHR30193:SF41">
    <property type="entry name" value="DIACETYLCHITOBIOSE UPTAKE SYSTEM PERMEASE PROTEIN NGCF"/>
    <property type="match status" value="1"/>
</dbReference>
<dbReference type="GO" id="GO:0055085">
    <property type="term" value="P:transmembrane transport"/>
    <property type="evidence" value="ECO:0007669"/>
    <property type="project" value="InterPro"/>
</dbReference>
<dbReference type="InterPro" id="IPR000515">
    <property type="entry name" value="MetI-like"/>
</dbReference>
<dbReference type="AlphaFoldDB" id="A0A2M9C519"/>
<comment type="similarity">
    <text evidence="7">Belongs to the binding-protein-dependent transport system permease family.</text>
</comment>
<comment type="caution">
    <text evidence="10">The sequence shown here is derived from an EMBL/GenBank/DDBJ whole genome shotgun (WGS) entry which is preliminary data.</text>
</comment>
<keyword evidence="3" id="KW-1003">Cell membrane</keyword>
<feature type="transmembrane region" description="Helical" evidence="7">
    <location>
        <begin position="31"/>
        <end position="59"/>
    </location>
</feature>
<evidence type="ECO:0000256" key="7">
    <source>
        <dbReference type="RuleBase" id="RU363032"/>
    </source>
</evidence>
<feature type="transmembrane region" description="Helical" evidence="7">
    <location>
        <begin position="275"/>
        <end position="303"/>
    </location>
</feature>
<gene>
    <name evidence="10" type="ORF">CLV54_0661</name>
</gene>
<evidence type="ECO:0000256" key="2">
    <source>
        <dbReference type="ARBA" id="ARBA00022448"/>
    </source>
</evidence>
<dbReference type="GO" id="GO:0005886">
    <property type="term" value="C:plasma membrane"/>
    <property type="evidence" value="ECO:0007669"/>
    <property type="project" value="UniProtKB-SubCell"/>
</dbReference>
<protein>
    <submittedName>
        <fullName evidence="10">Raffinose/stachyose/melibiose transport system permease protein</fullName>
    </submittedName>
</protein>
<keyword evidence="5 7" id="KW-1133">Transmembrane helix</keyword>
<evidence type="ECO:0000256" key="4">
    <source>
        <dbReference type="ARBA" id="ARBA00022692"/>
    </source>
</evidence>
<dbReference type="Pfam" id="PF00528">
    <property type="entry name" value="BPD_transp_1"/>
    <property type="match status" value="1"/>
</dbReference>
<dbReference type="PANTHER" id="PTHR30193">
    <property type="entry name" value="ABC TRANSPORTER PERMEASE PROTEIN"/>
    <property type="match status" value="1"/>
</dbReference>
<dbReference type="RefSeq" id="WP_211294422.1">
    <property type="nucleotide sequence ID" value="NZ_PGFB01000001.1"/>
</dbReference>
<proteinExistence type="inferred from homology"/>
<evidence type="ECO:0000256" key="8">
    <source>
        <dbReference type="SAM" id="MobiDB-lite"/>
    </source>
</evidence>
<feature type="region of interest" description="Disordered" evidence="8">
    <location>
        <begin position="1"/>
        <end position="24"/>
    </location>
</feature>
<keyword evidence="11" id="KW-1185">Reference proteome</keyword>
<evidence type="ECO:0000256" key="1">
    <source>
        <dbReference type="ARBA" id="ARBA00004651"/>
    </source>
</evidence>
<evidence type="ECO:0000259" key="9">
    <source>
        <dbReference type="PROSITE" id="PS50928"/>
    </source>
</evidence>
<feature type="transmembrane region" description="Helical" evidence="7">
    <location>
        <begin position="88"/>
        <end position="114"/>
    </location>
</feature>
<feature type="transmembrane region" description="Helical" evidence="7">
    <location>
        <begin position="233"/>
        <end position="255"/>
    </location>
</feature>
<dbReference type="CDD" id="cd06261">
    <property type="entry name" value="TM_PBP2"/>
    <property type="match status" value="1"/>
</dbReference>
<dbReference type="InterPro" id="IPR051393">
    <property type="entry name" value="ABC_transporter_permease"/>
</dbReference>
<dbReference type="SUPFAM" id="SSF161098">
    <property type="entry name" value="MetI-like"/>
    <property type="match status" value="1"/>
</dbReference>
<dbReference type="Gene3D" id="1.10.3720.10">
    <property type="entry name" value="MetI-like"/>
    <property type="match status" value="1"/>
</dbReference>
<evidence type="ECO:0000256" key="5">
    <source>
        <dbReference type="ARBA" id="ARBA00022989"/>
    </source>
</evidence>
<keyword evidence="4 7" id="KW-0812">Transmembrane</keyword>
<dbReference type="InterPro" id="IPR035906">
    <property type="entry name" value="MetI-like_sf"/>
</dbReference>
<dbReference type="Proteomes" id="UP000230161">
    <property type="component" value="Unassembled WGS sequence"/>
</dbReference>
<feature type="compositionally biased region" description="Low complexity" evidence="8">
    <location>
        <begin position="1"/>
        <end position="13"/>
    </location>
</feature>
<dbReference type="PROSITE" id="PS50928">
    <property type="entry name" value="ABC_TM1"/>
    <property type="match status" value="1"/>
</dbReference>
<comment type="subcellular location">
    <subcellularLocation>
        <location evidence="1 7">Cell membrane</location>
        <topology evidence="1 7">Multi-pass membrane protein</topology>
    </subcellularLocation>
</comment>
<dbReference type="EMBL" id="PGFB01000001">
    <property type="protein sequence ID" value="PJJ65624.1"/>
    <property type="molecule type" value="Genomic_DNA"/>
</dbReference>
<evidence type="ECO:0000256" key="6">
    <source>
        <dbReference type="ARBA" id="ARBA00023136"/>
    </source>
</evidence>
<keyword evidence="2 7" id="KW-0813">Transport</keyword>